<evidence type="ECO:0000256" key="1">
    <source>
        <dbReference type="ARBA" id="ARBA00022723"/>
    </source>
</evidence>
<dbReference type="EMBL" id="BRYB01002109">
    <property type="protein sequence ID" value="GMI39807.1"/>
    <property type="molecule type" value="Genomic_DNA"/>
</dbReference>
<feature type="compositionally biased region" description="Basic residues" evidence="5">
    <location>
        <begin position="1"/>
        <end position="13"/>
    </location>
</feature>
<reference evidence="7 8" key="1">
    <citation type="journal article" date="2023" name="Commun. Biol.">
        <title>Genome analysis of Parmales, the sister group of diatoms, reveals the evolutionary specialization of diatoms from phago-mixotrophs to photoautotrophs.</title>
        <authorList>
            <person name="Ban H."/>
            <person name="Sato S."/>
            <person name="Yoshikawa S."/>
            <person name="Yamada K."/>
            <person name="Nakamura Y."/>
            <person name="Ichinomiya M."/>
            <person name="Sato N."/>
            <person name="Blanc-Mathieu R."/>
            <person name="Endo H."/>
            <person name="Kuwata A."/>
            <person name="Ogata H."/>
        </authorList>
    </citation>
    <scope>NUCLEOTIDE SEQUENCE [LARGE SCALE GENOMIC DNA]</scope>
</reference>
<accession>A0ABQ6N4R9</accession>
<gene>
    <name evidence="7" type="ORF">TeGR_g4810</name>
</gene>
<evidence type="ECO:0000259" key="6">
    <source>
        <dbReference type="PROSITE" id="PS50865"/>
    </source>
</evidence>
<organism evidence="7 8">
    <name type="scientific">Tetraparma gracilis</name>
    <dbReference type="NCBI Taxonomy" id="2962635"/>
    <lineage>
        <taxon>Eukaryota</taxon>
        <taxon>Sar</taxon>
        <taxon>Stramenopiles</taxon>
        <taxon>Ochrophyta</taxon>
        <taxon>Bolidophyceae</taxon>
        <taxon>Parmales</taxon>
        <taxon>Triparmaceae</taxon>
        <taxon>Tetraparma</taxon>
    </lineage>
</organism>
<keyword evidence="2 4" id="KW-0863">Zinc-finger</keyword>
<dbReference type="Gene3D" id="6.10.140.2220">
    <property type="match status" value="1"/>
</dbReference>
<dbReference type="Proteomes" id="UP001165060">
    <property type="component" value="Unassembled WGS sequence"/>
</dbReference>
<protein>
    <recommendedName>
        <fullName evidence="6">MYND-type domain-containing protein</fullName>
    </recommendedName>
</protein>
<keyword evidence="3" id="KW-0862">Zinc</keyword>
<evidence type="ECO:0000313" key="8">
    <source>
        <dbReference type="Proteomes" id="UP001165060"/>
    </source>
</evidence>
<evidence type="ECO:0000313" key="7">
    <source>
        <dbReference type="EMBL" id="GMI39807.1"/>
    </source>
</evidence>
<evidence type="ECO:0000256" key="3">
    <source>
        <dbReference type="ARBA" id="ARBA00022833"/>
    </source>
</evidence>
<dbReference type="PROSITE" id="PS50865">
    <property type="entry name" value="ZF_MYND_2"/>
    <property type="match status" value="1"/>
</dbReference>
<proteinExistence type="predicted"/>
<feature type="domain" description="MYND-type" evidence="6">
    <location>
        <begin position="132"/>
        <end position="177"/>
    </location>
</feature>
<feature type="region of interest" description="Disordered" evidence="5">
    <location>
        <begin position="1"/>
        <end position="20"/>
    </location>
</feature>
<evidence type="ECO:0000256" key="5">
    <source>
        <dbReference type="SAM" id="MobiDB-lite"/>
    </source>
</evidence>
<keyword evidence="8" id="KW-1185">Reference proteome</keyword>
<evidence type="ECO:0000256" key="4">
    <source>
        <dbReference type="PROSITE-ProRule" id="PRU00134"/>
    </source>
</evidence>
<dbReference type="Pfam" id="PF01753">
    <property type="entry name" value="zf-MYND"/>
    <property type="match status" value="1"/>
</dbReference>
<keyword evidence="1" id="KW-0479">Metal-binding</keyword>
<comment type="caution">
    <text evidence="7">The sequence shown here is derived from an EMBL/GenBank/DDBJ whole genome shotgun (WGS) entry which is preliminary data.</text>
</comment>
<dbReference type="InterPro" id="IPR002893">
    <property type="entry name" value="Znf_MYND"/>
</dbReference>
<dbReference type="SUPFAM" id="SSF144232">
    <property type="entry name" value="HIT/MYND zinc finger-like"/>
    <property type="match status" value="1"/>
</dbReference>
<evidence type="ECO:0000256" key="2">
    <source>
        <dbReference type="ARBA" id="ARBA00022771"/>
    </source>
</evidence>
<sequence length="340" mass="37718">MSRKQQAKQRRKDIKKEARLADKTPVGQLFTDMKGNYFQQGADGVLGQVPPPAAAPGVRQPQHRSDARFPAFQFIPPGISGFGTAAYLSDLALKDAFPPRPFPCDNPTAQKNQAQVNASGTHVQIVSRRELCLECGQEPPRGLAKYCSGCVDKNLPRAPYCSRECQLAHWKAHKVQHKLDKRGTDAVFTSLGKKIRIAWCNQTGPQRGCFIEYIDGDTSGTRSLSNMRPIHPFDALATPDMMRTTDWTRDLDVEECEYVLVNLAEFRKHYQQVGGAREETRDMTSLPAFLHIDRVGSGTTDKGASNTFIHEKRISNVVEVRGGFAGDEVCRADKVLSSKA</sequence>
<name>A0ABQ6N4R9_9STRA</name>